<comment type="caution">
    <text evidence="1">The sequence shown here is derived from an EMBL/GenBank/DDBJ whole genome shotgun (WGS) entry which is preliminary data.</text>
</comment>
<name>A0A9W5F3J0_9HYPH</name>
<dbReference type="AlphaFoldDB" id="A0A9W5F3J0"/>
<reference evidence="1 2" key="1">
    <citation type="submission" date="2016-01" db="EMBL/GenBank/DDBJ databases">
        <authorList>
            <person name="Regsiter A."/>
            <person name="william w."/>
        </authorList>
    </citation>
    <scope>NUCLEOTIDE SEQUENCE [LARGE SCALE GENOMIC DNA]</scope>
    <source>
        <strain evidence="1 2">CFBP 5494</strain>
    </source>
</reference>
<organism evidence="1 2">
    <name type="scientific">Agrobacterium genomosp. 2 str. CFBP 5494</name>
    <dbReference type="NCBI Taxonomy" id="1183436"/>
    <lineage>
        <taxon>Bacteria</taxon>
        <taxon>Pseudomonadati</taxon>
        <taxon>Pseudomonadota</taxon>
        <taxon>Alphaproteobacteria</taxon>
        <taxon>Hyphomicrobiales</taxon>
        <taxon>Rhizobiaceae</taxon>
        <taxon>Rhizobium/Agrobacterium group</taxon>
        <taxon>Agrobacterium</taxon>
        <taxon>Agrobacterium tumefaciens complex</taxon>
    </lineage>
</organism>
<keyword evidence="2" id="KW-1185">Reference proteome</keyword>
<protein>
    <submittedName>
        <fullName evidence="1">Uncharacterized protein</fullName>
    </submittedName>
</protein>
<accession>A0A9W5F3J0</accession>
<dbReference type="EMBL" id="FBVY01000047">
    <property type="protein sequence ID" value="CUX03404.1"/>
    <property type="molecule type" value="Genomic_DNA"/>
</dbReference>
<dbReference type="Proteomes" id="UP000191933">
    <property type="component" value="Unassembled WGS sequence"/>
</dbReference>
<proteinExistence type="predicted"/>
<evidence type="ECO:0000313" key="2">
    <source>
        <dbReference type="Proteomes" id="UP000191933"/>
    </source>
</evidence>
<dbReference type="RefSeq" id="WP_080823709.1">
    <property type="nucleotide sequence ID" value="NZ_LT009721.1"/>
</dbReference>
<gene>
    <name evidence="1" type="ORF">AGR2A_pb10147</name>
</gene>
<evidence type="ECO:0000313" key="1">
    <source>
        <dbReference type="EMBL" id="CUX03404.1"/>
    </source>
</evidence>
<sequence>MTDPIDPALYTDLAAKHGDRMPPESEVFIRRGWVPLVDRFMTDLARDYPDVRILGIVAATWLQVDYALPSGGDHDWMRHLGFDRWLQRYVTESLSTCECCGSGFGRERRSLRIICDNCEEETSDAC</sequence>